<dbReference type="AlphaFoldDB" id="A0A1J7I3J0"/>
<dbReference type="OrthoDB" id="4707307at2759"/>
<organism evidence="2 3">
    <name type="scientific">Coniochaeta ligniaria NRRL 30616</name>
    <dbReference type="NCBI Taxonomy" id="1408157"/>
    <lineage>
        <taxon>Eukaryota</taxon>
        <taxon>Fungi</taxon>
        <taxon>Dikarya</taxon>
        <taxon>Ascomycota</taxon>
        <taxon>Pezizomycotina</taxon>
        <taxon>Sordariomycetes</taxon>
        <taxon>Sordariomycetidae</taxon>
        <taxon>Coniochaetales</taxon>
        <taxon>Coniochaetaceae</taxon>
        <taxon>Coniochaeta</taxon>
    </lineage>
</organism>
<protein>
    <submittedName>
        <fullName evidence="2">Uncharacterized protein</fullName>
    </submittedName>
</protein>
<reference evidence="2 3" key="1">
    <citation type="submission" date="2016-10" db="EMBL/GenBank/DDBJ databases">
        <title>Draft genome sequence of Coniochaeta ligniaria NRRL30616, a lignocellulolytic fungus for bioabatement of inhibitors in plant biomass hydrolysates.</title>
        <authorList>
            <consortium name="DOE Joint Genome Institute"/>
            <person name="Jimenez D.J."/>
            <person name="Hector R.E."/>
            <person name="Riley R."/>
            <person name="Sun H."/>
            <person name="Grigoriev I.V."/>
            <person name="Van Elsas J.D."/>
            <person name="Nichols N.N."/>
        </authorList>
    </citation>
    <scope>NUCLEOTIDE SEQUENCE [LARGE SCALE GENOMIC DNA]</scope>
    <source>
        <strain evidence="2 3">NRRL 30616</strain>
    </source>
</reference>
<evidence type="ECO:0000256" key="1">
    <source>
        <dbReference type="SAM" id="MobiDB-lite"/>
    </source>
</evidence>
<gene>
    <name evidence="2" type="ORF">CONLIGDRAFT_701331</name>
</gene>
<proteinExistence type="predicted"/>
<dbReference type="Proteomes" id="UP000182658">
    <property type="component" value="Unassembled WGS sequence"/>
</dbReference>
<accession>A0A1J7I3J0</accession>
<evidence type="ECO:0000313" key="3">
    <source>
        <dbReference type="Proteomes" id="UP000182658"/>
    </source>
</evidence>
<dbReference type="EMBL" id="KV875140">
    <property type="protein sequence ID" value="OIW22191.1"/>
    <property type="molecule type" value="Genomic_DNA"/>
</dbReference>
<feature type="region of interest" description="Disordered" evidence="1">
    <location>
        <begin position="1"/>
        <end position="30"/>
    </location>
</feature>
<sequence length="335" mass="37709">MIGHHQLPRRDREMTSHREIKPETGRRSFAPFAPADRQHSAFPYNNSYNQCLRSTPFNRQSRSPFESKPRTYIKRSEVGQFNPTYPDPDDLEMVSDGKTLVFTGVMVFQERLHSFTDDANPEAENQILGLLDTLFSGSALIWWNSELTAQDRRELRYRGGLPVLLDALRQRFRQDPAIASAKYTQGRLSLSDLADDAGNLQNPQNTEISPHTPYFALASGTSFRARGHLASSPQLPRLVLLHRASVDERTGAFEIEQKAPTKHACCGFRLWRSPMIHITFLSSCNNGSPCVDMVALNEGANLSNHFVSQILVQPVPPATPVLRPWTRSLEVGLVD</sequence>
<dbReference type="InParanoid" id="A0A1J7I3J0"/>
<feature type="compositionally biased region" description="Basic and acidic residues" evidence="1">
    <location>
        <begin position="8"/>
        <end position="26"/>
    </location>
</feature>
<name>A0A1J7I3J0_9PEZI</name>
<evidence type="ECO:0000313" key="2">
    <source>
        <dbReference type="EMBL" id="OIW22191.1"/>
    </source>
</evidence>
<dbReference type="STRING" id="1408157.A0A1J7I3J0"/>
<keyword evidence="3" id="KW-1185">Reference proteome</keyword>